<feature type="compositionally biased region" description="Polar residues" evidence="1">
    <location>
        <begin position="19"/>
        <end position="28"/>
    </location>
</feature>
<protein>
    <submittedName>
        <fullName evidence="2">Uncharacterized protein</fullName>
    </submittedName>
</protein>
<feature type="region of interest" description="Disordered" evidence="1">
    <location>
        <begin position="1"/>
        <end position="66"/>
    </location>
</feature>
<dbReference type="EMBL" id="ML119051">
    <property type="protein sequence ID" value="ROT42210.1"/>
    <property type="molecule type" value="Genomic_DNA"/>
</dbReference>
<dbReference type="GeneID" id="39574955"/>
<accession>A0A3N2Q646</accession>
<sequence>MVQTRSRQQQVEKGAVGDSQEQQKPETSPTRKRKADENGTDMHQYDLPVKQARQPKGGTHAETEGHDTKKLLARVLAEYGGPPLNGLVEEEKTPASNVVMAHIFNALLSSTRISHDIAMSTLTCLIEESYHDLSVLEQTSWEQRTEILTRGGYTRYREKTANFLGDLAELMGEKYGTSANEVEKSRHWRILTKHSGGCEVN</sequence>
<reference evidence="2 3" key="1">
    <citation type="journal article" date="2018" name="Mol. Ecol.">
        <title>The obligate alkalophilic soda-lake fungus Sodiomyces alkalinus has shifted to a protein diet.</title>
        <authorList>
            <person name="Grum-Grzhimaylo A.A."/>
            <person name="Falkoski D.L."/>
            <person name="van den Heuvel J."/>
            <person name="Valero-Jimenez C.A."/>
            <person name="Min B."/>
            <person name="Choi I.G."/>
            <person name="Lipzen A."/>
            <person name="Daum C.G."/>
            <person name="Aanen D.K."/>
            <person name="Tsang A."/>
            <person name="Henrissat B."/>
            <person name="Bilanenko E.N."/>
            <person name="de Vries R.P."/>
            <person name="van Kan J.A.L."/>
            <person name="Grigoriev I.V."/>
            <person name="Debets A.J.M."/>
        </authorList>
    </citation>
    <scope>NUCLEOTIDE SEQUENCE [LARGE SCALE GENOMIC DNA]</scope>
    <source>
        <strain evidence="2 3">F11</strain>
    </source>
</reference>
<evidence type="ECO:0000313" key="3">
    <source>
        <dbReference type="Proteomes" id="UP000272025"/>
    </source>
</evidence>
<organism evidence="2 3">
    <name type="scientific">Sodiomyces alkalinus (strain CBS 110278 / VKM F-3762 / F11)</name>
    <name type="common">Alkaliphilic filamentous fungus</name>
    <dbReference type="NCBI Taxonomy" id="1314773"/>
    <lineage>
        <taxon>Eukaryota</taxon>
        <taxon>Fungi</taxon>
        <taxon>Dikarya</taxon>
        <taxon>Ascomycota</taxon>
        <taxon>Pezizomycotina</taxon>
        <taxon>Sordariomycetes</taxon>
        <taxon>Hypocreomycetidae</taxon>
        <taxon>Glomerellales</taxon>
        <taxon>Plectosphaerellaceae</taxon>
        <taxon>Sodiomyces</taxon>
    </lineage>
</organism>
<dbReference type="Proteomes" id="UP000272025">
    <property type="component" value="Unassembled WGS sequence"/>
</dbReference>
<name>A0A3N2Q646_SODAK</name>
<gene>
    <name evidence="2" type="ORF">SODALDRAFT_10437</name>
</gene>
<dbReference type="AlphaFoldDB" id="A0A3N2Q646"/>
<evidence type="ECO:0000313" key="2">
    <source>
        <dbReference type="EMBL" id="ROT42210.1"/>
    </source>
</evidence>
<feature type="compositionally biased region" description="Polar residues" evidence="1">
    <location>
        <begin position="1"/>
        <end position="11"/>
    </location>
</feature>
<proteinExistence type="predicted"/>
<dbReference type="RefSeq" id="XP_028470016.1">
    <property type="nucleotide sequence ID" value="XM_028606477.1"/>
</dbReference>
<evidence type="ECO:0000256" key="1">
    <source>
        <dbReference type="SAM" id="MobiDB-lite"/>
    </source>
</evidence>
<dbReference type="OrthoDB" id="4676at2759"/>
<keyword evidence="3" id="KW-1185">Reference proteome</keyword>